<evidence type="ECO:0000256" key="14">
    <source>
        <dbReference type="ARBA" id="ARBA00048766"/>
    </source>
</evidence>
<dbReference type="PANTHER" id="PTHR31736:SF12">
    <property type="entry name" value="EXO-POLYGALACTURONASE, PUTATIVE-RELATED"/>
    <property type="match status" value="1"/>
</dbReference>
<protein>
    <recommendedName>
        <fullName evidence="13">galacturonan 1,4-alpha-galacturonidase</fullName>
        <ecNumber evidence="13">3.2.1.67</ecNumber>
    </recommendedName>
</protein>
<dbReference type="GO" id="GO:0071555">
    <property type="term" value="P:cell wall organization"/>
    <property type="evidence" value="ECO:0007669"/>
    <property type="project" value="UniProtKB-KW"/>
</dbReference>
<comment type="subcellular location">
    <subcellularLocation>
        <location evidence="1">Secreted</location>
    </subcellularLocation>
</comment>
<evidence type="ECO:0000256" key="7">
    <source>
        <dbReference type="ARBA" id="ARBA00023180"/>
    </source>
</evidence>
<dbReference type="SUPFAM" id="SSF51126">
    <property type="entry name" value="Pectin lyase-like"/>
    <property type="match status" value="1"/>
</dbReference>
<dbReference type="EC" id="3.2.1.67" evidence="13"/>
<keyword evidence="9 15" id="KW-0326">Glycosidase</keyword>
<evidence type="ECO:0000256" key="10">
    <source>
        <dbReference type="ARBA" id="ARBA00023316"/>
    </source>
</evidence>
<dbReference type="GeneID" id="91091939"/>
<evidence type="ECO:0000313" key="17">
    <source>
        <dbReference type="Proteomes" id="UP001355207"/>
    </source>
</evidence>
<evidence type="ECO:0000313" key="16">
    <source>
        <dbReference type="EMBL" id="WWC86391.1"/>
    </source>
</evidence>
<evidence type="ECO:0000256" key="1">
    <source>
        <dbReference type="ARBA" id="ARBA00004613"/>
    </source>
</evidence>
<evidence type="ECO:0000256" key="15">
    <source>
        <dbReference type="RuleBase" id="RU361169"/>
    </source>
</evidence>
<comment type="similarity">
    <text evidence="2 15">Belongs to the glycosyl hydrolase 28 family.</text>
</comment>
<dbReference type="GO" id="GO:0005576">
    <property type="term" value="C:extracellular region"/>
    <property type="evidence" value="ECO:0007669"/>
    <property type="project" value="UniProtKB-SubCell"/>
</dbReference>
<keyword evidence="3" id="KW-0964">Secreted</keyword>
<dbReference type="EMBL" id="CP144098">
    <property type="protein sequence ID" value="WWC86391.1"/>
    <property type="molecule type" value="Genomic_DNA"/>
</dbReference>
<dbReference type="GO" id="GO:0000272">
    <property type="term" value="P:polysaccharide catabolic process"/>
    <property type="evidence" value="ECO:0007669"/>
    <property type="project" value="UniProtKB-KW"/>
</dbReference>
<comment type="function">
    <text evidence="12">Specific in hydrolyzing the terminal glycosidic bond of polygalacturonic acid and oligogalacturonates.</text>
</comment>
<dbReference type="Pfam" id="PF00295">
    <property type="entry name" value="Glyco_hydro_28"/>
    <property type="match status" value="1"/>
</dbReference>
<dbReference type="GO" id="GO:0047911">
    <property type="term" value="F:galacturan 1,4-alpha-galacturonidase activity"/>
    <property type="evidence" value="ECO:0007669"/>
    <property type="project" value="UniProtKB-EC"/>
</dbReference>
<evidence type="ECO:0000256" key="4">
    <source>
        <dbReference type="ARBA" id="ARBA00022729"/>
    </source>
</evidence>
<evidence type="ECO:0000256" key="12">
    <source>
        <dbReference type="ARBA" id="ARBA00037312"/>
    </source>
</evidence>
<dbReference type="PANTHER" id="PTHR31736">
    <property type="match status" value="1"/>
</dbReference>
<organism evidence="16 17">
    <name type="scientific">Kwoniella dendrophila CBS 6074</name>
    <dbReference type="NCBI Taxonomy" id="1295534"/>
    <lineage>
        <taxon>Eukaryota</taxon>
        <taxon>Fungi</taxon>
        <taxon>Dikarya</taxon>
        <taxon>Basidiomycota</taxon>
        <taxon>Agaricomycotina</taxon>
        <taxon>Tremellomycetes</taxon>
        <taxon>Tremellales</taxon>
        <taxon>Cryptococcaceae</taxon>
        <taxon>Kwoniella</taxon>
    </lineage>
</organism>
<dbReference type="GO" id="GO:0004650">
    <property type="term" value="F:polygalacturonase activity"/>
    <property type="evidence" value="ECO:0007669"/>
    <property type="project" value="InterPro"/>
</dbReference>
<keyword evidence="5 15" id="KW-0378">Hydrolase</keyword>
<keyword evidence="4" id="KW-0732">Signal</keyword>
<dbReference type="InterPro" id="IPR011050">
    <property type="entry name" value="Pectin_lyase_fold/virulence"/>
</dbReference>
<proteinExistence type="inferred from homology"/>
<dbReference type="Gene3D" id="2.160.20.10">
    <property type="entry name" value="Single-stranded right-handed beta-helix, Pectin lyase-like"/>
    <property type="match status" value="1"/>
</dbReference>
<accession>A0AAX4JMX8</accession>
<keyword evidence="6" id="KW-1015">Disulfide bond</keyword>
<dbReference type="InterPro" id="IPR012334">
    <property type="entry name" value="Pectin_lyas_fold"/>
</dbReference>
<sequence>MCFLDLSTREKRKRCTLHALGHEKDDSENLIAAVKKCGRGGIITLPDANYTIGQPLDITLEDSVLDIHGWLSFTTDVQYWIDNHFPFEFQNQSLAFIVRGHDYIIDGNDKGGIDGNGQVWYNYAKDFGNKYGRPMSLTIKESKNVLIKNFSIIQPQFWASLVWKSENVYFKDFYVNATSFNPKSASDQKNWLQNTDGSDTYQSHNVTYENFVYQGGDDCIALKPNSTLITARNVTCFGGTGIAFGSIAQYAGVKDIIEDVLLEDMRLYPSSQCPGYQGVYFKSWLGYEIGHPPNGGGGGYGYAKNITVRDVYMEDIWHPLVVQSDLTYLEMDRKQYADSGLFEWSDIHLKNFSGNGLANRVAWMSCSKLTPCHDWTFKDINIEPGKNDHPEIHYTCNNFVLGGGDGLNQCHPSNSTLETDNGGTL</sequence>
<evidence type="ECO:0000256" key="13">
    <source>
        <dbReference type="ARBA" id="ARBA00038933"/>
    </source>
</evidence>
<name>A0AAX4JMX8_9TREE</name>
<evidence type="ECO:0000256" key="3">
    <source>
        <dbReference type="ARBA" id="ARBA00022525"/>
    </source>
</evidence>
<keyword evidence="11" id="KW-0624">Polysaccharide degradation</keyword>
<dbReference type="AlphaFoldDB" id="A0AAX4JMX8"/>
<evidence type="ECO:0000256" key="8">
    <source>
        <dbReference type="ARBA" id="ARBA00023277"/>
    </source>
</evidence>
<keyword evidence="8" id="KW-0119">Carbohydrate metabolism</keyword>
<keyword evidence="7" id="KW-0325">Glycoprotein</keyword>
<evidence type="ECO:0000256" key="6">
    <source>
        <dbReference type="ARBA" id="ARBA00023157"/>
    </source>
</evidence>
<gene>
    <name evidence="16" type="ORF">L201_001267</name>
</gene>
<keyword evidence="17" id="KW-1185">Reference proteome</keyword>
<evidence type="ECO:0000256" key="9">
    <source>
        <dbReference type="ARBA" id="ARBA00023295"/>
    </source>
</evidence>
<keyword evidence="10" id="KW-0961">Cell wall biogenesis/degradation</keyword>
<evidence type="ECO:0000256" key="5">
    <source>
        <dbReference type="ARBA" id="ARBA00022801"/>
    </source>
</evidence>
<comment type="catalytic activity">
    <reaction evidence="14">
        <text>[(1-&gt;4)-alpha-D-galacturonosyl](n) + H2O = alpha-D-galacturonate + [(1-&gt;4)-alpha-D-galacturonosyl](n-1)</text>
        <dbReference type="Rhea" id="RHEA:14117"/>
        <dbReference type="Rhea" id="RHEA-COMP:14570"/>
        <dbReference type="Rhea" id="RHEA-COMP:14572"/>
        <dbReference type="ChEBI" id="CHEBI:15377"/>
        <dbReference type="ChEBI" id="CHEBI:58658"/>
        <dbReference type="ChEBI" id="CHEBI:140523"/>
        <dbReference type="EC" id="3.2.1.67"/>
    </reaction>
</comment>
<dbReference type="Proteomes" id="UP001355207">
    <property type="component" value="Chromosome 1"/>
</dbReference>
<dbReference type="InterPro" id="IPR000743">
    <property type="entry name" value="Glyco_hydro_28"/>
</dbReference>
<evidence type="ECO:0000256" key="2">
    <source>
        <dbReference type="ARBA" id="ARBA00008834"/>
    </source>
</evidence>
<dbReference type="RefSeq" id="XP_066073154.1">
    <property type="nucleotide sequence ID" value="XM_066217057.1"/>
</dbReference>
<evidence type="ECO:0000256" key="11">
    <source>
        <dbReference type="ARBA" id="ARBA00023326"/>
    </source>
</evidence>
<reference evidence="16 17" key="1">
    <citation type="submission" date="2024-01" db="EMBL/GenBank/DDBJ databases">
        <title>Comparative genomics of Cryptococcus and Kwoniella reveals pathogenesis evolution and contrasting modes of karyotype evolution via chromosome fusion or intercentromeric recombination.</title>
        <authorList>
            <person name="Coelho M.A."/>
            <person name="David-Palma M."/>
            <person name="Shea T."/>
            <person name="Bowers K."/>
            <person name="McGinley-Smith S."/>
            <person name="Mohammad A.W."/>
            <person name="Gnirke A."/>
            <person name="Yurkov A.M."/>
            <person name="Nowrousian M."/>
            <person name="Sun S."/>
            <person name="Cuomo C.A."/>
            <person name="Heitman J."/>
        </authorList>
    </citation>
    <scope>NUCLEOTIDE SEQUENCE [LARGE SCALE GENOMIC DNA]</scope>
    <source>
        <strain evidence="16 17">CBS 6074</strain>
    </source>
</reference>